<keyword evidence="4" id="KW-1185">Reference proteome</keyword>
<dbReference type="FunFam" id="3.10.129.10:FF:000004">
    <property type="entry name" value="Tol-pal system-associated acyl-CoA thioesterase"/>
    <property type="match status" value="1"/>
</dbReference>
<dbReference type="EMBL" id="WIOL01000001">
    <property type="protein sequence ID" value="MQT15986.1"/>
    <property type="molecule type" value="Genomic_DNA"/>
</dbReference>
<accession>A0A7C9KWH7</accession>
<dbReference type="PIRSF" id="PIRSF003230">
    <property type="entry name" value="YbgC"/>
    <property type="match status" value="1"/>
</dbReference>
<comment type="caution">
    <text evidence="3">The sequence shown here is derived from an EMBL/GenBank/DDBJ whole genome shotgun (WGS) entry which is preliminary data.</text>
</comment>
<dbReference type="InterPro" id="IPR014166">
    <property type="entry name" value="Tol-Pal_acyl-CoA_thioesterase"/>
</dbReference>
<dbReference type="InterPro" id="IPR050563">
    <property type="entry name" value="4-hydroxybenzoyl-CoA_TE"/>
</dbReference>
<dbReference type="Proteomes" id="UP000481327">
    <property type="component" value="Unassembled WGS sequence"/>
</dbReference>
<dbReference type="AlphaFoldDB" id="A0A7C9KWH7"/>
<dbReference type="GO" id="GO:0047617">
    <property type="term" value="F:fatty acyl-CoA hydrolase activity"/>
    <property type="evidence" value="ECO:0007669"/>
    <property type="project" value="TreeGrafter"/>
</dbReference>
<dbReference type="PANTHER" id="PTHR31793">
    <property type="entry name" value="4-HYDROXYBENZOYL-COA THIOESTERASE FAMILY MEMBER"/>
    <property type="match status" value="1"/>
</dbReference>
<organism evidence="3 4">
    <name type="scientific">Sandarakinorhabdus fusca</name>
    <dbReference type="NCBI Taxonomy" id="1439888"/>
    <lineage>
        <taxon>Bacteria</taxon>
        <taxon>Pseudomonadati</taxon>
        <taxon>Pseudomonadota</taxon>
        <taxon>Alphaproteobacteria</taxon>
        <taxon>Sphingomonadales</taxon>
        <taxon>Sphingosinicellaceae</taxon>
        <taxon>Sandarakinorhabdus</taxon>
    </lineage>
</organism>
<sequence length="134" mass="15341">MPIRVYFEDTDLTGIVYHANYLRYMERARTEMLRHAGVDHNVAMAAGDGYWAVHAMTITWHRPARLDDCLTVVTFVTRVRAAATELSHQVMRGDELLCSATVTAAFLSMDGRPQRLSRQWHDRFSLLMQEAMPA</sequence>
<keyword evidence="2" id="KW-0378">Hydrolase</keyword>
<reference evidence="3 4" key="1">
    <citation type="submission" date="2019-09" db="EMBL/GenBank/DDBJ databases">
        <title>Polymorphobacter sp. isolated from a lake in China.</title>
        <authorList>
            <person name="Liu Z."/>
        </authorList>
    </citation>
    <scope>NUCLEOTIDE SEQUENCE [LARGE SCALE GENOMIC DNA]</scope>
    <source>
        <strain evidence="3 4">D40P</strain>
    </source>
</reference>
<dbReference type="NCBIfam" id="TIGR02799">
    <property type="entry name" value="thio_ybgC"/>
    <property type="match status" value="1"/>
</dbReference>
<evidence type="ECO:0000256" key="1">
    <source>
        <dbReference type="ARBA" id="ARBA00005953"/>
    </source>
</evidence>
<dbReference type="Gene3D" id="3.10.129.10">
    <property type="entry name" value="Hotdog Thioesterase"/>
    <property type="match status" value="1"/>
</dbReference>
<evidence type="ECO:0000313" key="4">
    <source>
        <dbReference type="Proteomes" id="UP000481327"/>
    </source>
</evidence>
<dbReference type="InterPro" id="IPR008272">
    <property type="entry name" value="HB-CoA_thioesterase_AS"/>
</dbReference>
<evidence type="ECO:0000313" key="3">
    <source>
        <dbReference type="EMBL" id="MQT15986.1"/>
    </source>
</evidence>
<gene>
    <name evidence="3" type="primary">ybgC</name>
    <name evidence="3" type="ORF">F3168_01745</name>
</gene>
<evidence type="ECO:0000256" key="2">
    <source>
        <dbReference type="ARBA" id="ARBA00022801"/>
    </source>
</evidence>
<dbReference type="InterPro" id="IPR029069">
    <property type="entry name" value="HotDog_dom_sf"/>
</dbReference>
<dbReference type="CDD" id="cd00586">
    <property type="entry name" value="4HBT"/>
    <property type="match status" value="1"/>
</dbReference>
<dbReference type="Pfam" id="PF13279">
    <property type="entry name" value="4HBT_2"/>
    <property type="match status" value="1"/>
</dbReference>
<proteinExistence type="inferred from homology"/>
<dbReference type="SUPFAM" id="SSF54637">
    <property type="entry name" value="Thioesterase/thiol ester dehydrase-isomerase"/>
    <property type="match status" value="1"/>
</dbReference>
<dbReference type="PROSITE" id="PS01328">
    <property type="entry name" value="4HBCOA_THIOESTERASE"/>
    <property type="match status" value="1"/>
</dbReference>
<dbReference type="NCBIfam" id="TIGR00051">
    <property type="entry name" value="YbgC/FadM family acyl-CoA thioesterase"/>
    <property type="match status" value="1"/>
</dbReference>
<dbReference type="InterPro" id="IPR006684">
    <property type="entry name" value="YbgC/YbaW"/>
</dbReference>
<dbReference type="OrthoDB" id="9808429at2"/>
<protein>
    <submittedName>
        <fullName evidence="3">Tol-pal system-associated acyl-CoA thioesterase</fullName>
    </submittedName>
</protein>
<name>A0A7C9KWH7_9SPHN</name>
<dbReference type="PANTHER" id="PTHR31793:SF37">
    <property type="entry name" value="ACYL-COA THIOESTER HYDROLASE YBGC"/>
    <property type="match status" value="1"/>
</dbReference>
<comment type="similarity">
    <text evidence="1">Belongs to the 4-hydroxybenzoyl-CoA thioesterase family.</text>
</comment>